<dbReference type="InterPro" id="IPR003323">
    <property type="entry name" value="OTU_dom"/>
</dbReference>
<dbReference type="Proteomes" id="UP001360560">
    <property type="component" value="Unassembled WGS sequence"/>
</dbReference>
<evidence type="ECO:0000259" key="9">
    <source>
        <dbReference type="PROSITE" id="PS50157"/>
    </source>
</evidence>
<evidence type="ECO:0000256" key="1">
    <source>
        <dbReference type="ARBA" id="ARBA00000707"/>
    </source>
</evidence>
<sequence>MPIRLKCNFQGSSKVVSADPQKPLPVLLGAIQSAFNDKDLDYLINTGSVVLQHDYPKKNVDVILNIETTLEQLGFRSGEQVWLSDINKSASNPVAASSTSNSKPRPTETKKRSGIHTMDSISKKQKSEATSGSSKTYYEKIGNGYCVMRRMSDDNSCMFHAISYVLFGDADHVISLRSIVAEVLLENPTKYTKAYLGRPPKEYIEWITTTDAWGGAIELEIFANHFSIAIDSVDVKTGRVDSFIPTNTGDKEANFVVLYYSGVHYDALVYTEKDPVSPSEGHDSHIGVFRRGSALGNEVSRNAKKIGGQLNKDGYVTDMTNISVVCEQCGTTIVGESALLTHMKATGHSDFKEKK</sequence>
<evidence type="ECO:0000259" key="10">
    <source>
        <dbReference type="PROSITE" id="PS50802"/>
    </source>
</evidence>
<evidence type="ECO:0000256" key="8">
    <source>
        <dbReference type="SAM" id="MobiDB-lite"/>
    </source>
</evidence>
<dbReference type="PANTHER" id="PTHR13312">
    <property type="entry name" value="HIV-INDUCED PROTEIN-7-LIKE PROTEASE"/>
    <property type="match status" value="1"/>
</dbReference>
<dbReference type="Gene3D" id="3.90.70.80">
    <property type="match status" value="1"/>
</dbReference>
<keyword evidence="5 7" id="KW-0788">Thiol protease</keyword>
<comment type="caution">
    <text evidence="11">The sequence shown here is derived from an EMBL/GenBank/DDBJ whole genome shotgun (WGS) entry which is preliminary data.</text>
</comment>
<dbReference type="PROSITE" id="PS00028">
    <property type="entry name" value="ZINC_FINGER_C2H2_1"/>
    <property type="match status" value="1"/>
</dbReference>
<dbReference type="EC" id="3.4.19.12" evidence="7"/>
<dbReference type="GO" id="GO:0016579">
    <property type="term" value="P:protein deubiquitination"/>
    <property type="evidence" value="ECO:0007669"/>
    <property type="project" value="TreeGrafter"/>
</dbReference>
<evidence type="ECO:0000256" key="4">
    <source>
        <dbReference type="ARBA" id="ARBA00022801"/>
    </source>
</evidence>
<comment type="subcellular location">
    <subcellularLocation>
        <location evidence="7">Cytoplasm</location>
    </subcellularLocation>
</comment>
<dbReference type="GO" id="GO:0005829">
    <property type="term" value="C:cytosol"/>
    <property type="evidence" value="ECO:0007669"/>
    <property type="project" value="TreeGrafter"/>
</dbReference>
<dbReference type="SUPFAM" id="SSF54001">
    <property type="entry name" value="Cysteine proteinases"/>
    <property type="match status" value="1"/>
</dbReference>
<dbReference type="PANTHER" id="PTHR13312:SF0">
    <property type="entry name" value="UBIQUITIN THIOESTERASE OTU1"/>
    <property type="match status" value="1"/>
</dbReference>
<evidence type="ECO:0000313" key="11">
    <source>
        <dbReference type="EMBL" id="GMM32695.1"/>
    </source>
</evidence>
<dbReference type="Pfam" id="PF24560">
    <property type="entry name" value="zf-C2H2_OTU1_C"/>
    <property type="match status" value="1"/>
</dbReference>
<keyword evidence="2 11" id="KW-0645">Protease</keyword>
<evidence type="ECO:0000256" key="7">
    <source>
        <dbReference type="RuleBase" id="RU367104"/>
    </source>
</evidence>
<dbReference type="PROSITE" id="PS50157">
    <property type="entry name" value="ZINC_FINGER_C2H2_2"/>
    <property type="match status" value="1"/>
</dbReference>
<dbReference type="InterPro" id="IPR038765">
    <property type="entry name" value="Papain-like_cys_pep_sf"/>
</dbReference>
<dbReference type="CDD" id="cd22745">
    <property type="entry name" value="OTU_OTU1"/>
    <property type="match status" value="1"/>
</dbReference>
<dbReference type="GO" id="GO:0005634">
    <property type="term" value="C:nucleus"/>
    <property type="evidence" value="ECO:0007669"/>
    <property type="project" value="TreeGrafter"/>
</dbReference>
<dbReference type="EMBL" id="BTFZ01000001">
    <property type="protein sequence ID" value="GMM32695.1"/>
    <property type="molecule type" value="Genomic_DNA"/>
</dbReference>
<dbReference type="InterPro" id="IPR057766">
    <property type="entry name" value="Znf-C2H2_OTU1-like_C"/>
</dbReference>
<feature type="domain" description="C2H2-type" evidence="9">
    <location>
        <begin position="324"/>
        <end position="353"/>
    </location>
</feature>
<dbReference type="RefSeq" id="XP_064849695.1">
    <property type="nucleotide sequence ID" value="XM_064993623.1"/>
</dbReference>
<organism evidence="11 12">
    <name type="scientific">Saccharomycopsis crataegensis</name>
    <dbReference type="NCBI Taxonomy" id="43959"/>
    <lineage>
        <taxon>Eukaryota</taxon>
        <taxon>Fungi</taxon>
        <taxon>Dikarya</taxon>
        <taxon>Ascomycota</taxon>
        <taxon>Saccharomycotina</taxon>
        <taxon>Saccharomycetes</taxon>
        <taxon>Saccharomycopsidaceae</taxon>
        <taxon>Saccharomycopsis</taxon>
    </lineage>
</organism>
<keyword evidence="6" id="KW-0863">Zinc-finger</keyword>
<reference evidence="11 12" key="1">
    <citation type="journal article" date="2023" name="Elife">
        <title>Identification of key yeast species and microbe-microbe interactions impacting larval growth of Drosophila in the wild.</title>
        <authorList>
            <person name="Mure A."/>
            <person name="Sugiura Y."/>
            <person name="Maeda R."/>
            <person name="Honda K."/>
            <person name="Sakurai N."/>
            <person name="Takahashi Y."/>
            <person name="Watada M."/>
            <person name="Katoh T."/>
            <person name="Gotoh A."/>
            <person name="Gotoh Y."/>
            <person name="Taniguchi I."/>
            <person name="Nakamura K."/>
            <person name="Hayashi T."/>
            <person name="Katayama T."/>
            <person name="Uemura T."/>
            <person name="Hattori Y."/>
        </authorList>
    </citation>
    <scope>NUCLEOTIDE SEQUENCE [LARGE SCALE GENOMIC DNA]</scope>
    <source>
        <strain evidence="11 12">SC-9</strain>
    </source>
</reference>
<keyword evidence="4 7" id="KW-0378">Hydrolase</keyword>
<keyword evidence="3 7" id="KW-0833">Ubl conjugation pathway</keyword>
<feature type="region of interest" description="Disordered" evidence="8">
    <location>
        <begin position="91"/>
        <end position="133"/>
    </location>
</feature>
<proteinExistence type="predicted"/>
<keyword evidence="7" id="KW-0963">Cytoplasm</keyword>
<dbReference type="GO" id="GO:0004843">
    <property type="term" value="F:cysteine-type deubiquitinase activity"/>
    <property type="evidence" value="ECO:0007669"/>
    <property type="project" value="UniProtKB-UniRule"/>
</dbReference>
<evidence type="ECO:0000313" key="12">
    <source>
        <dbReference type="Proteomes" id="UP001360560"/>
    </source>
</evidence>
<keyword evidence="6" id="KW-0862">Zinc</keyword>
<dbReference type="GO" id="GO:0036503">
    <property type="term" value="P:ERAD pathway"/>
    <property type="evidence" value="ECO:0007669"/>
    <property type="project" value="TreeGrafter"/>
</dbReference>
<dbReference type="GO" id="GO:0008270">
    <property type="term" value="F:zinc ion binding"/>
    <property type="evidence" value="ECO:0007669"/>
    <property type="project" value="UniProtKB-KW"/>
</dbReference>
<dbReference type="GeneID" id="90070674"/>
<keyword evidence="6" id="KW-0479">Metal-binding</keyword>
<keyword evidence="12" id="KW-1185">Reference proteome</keyword>
<dbReference type="Pfam" id="PF02338">
    <property type="entry name" value="OTU"/>
    <property type="match status" value="1"/>
</dbReference>
<evidence type="ECO:0000256" key="6">
    <source>
        <dbReference type="PROSITE-ProRule" id="PRU00042"/>
    </source>
</evidence>
<evidence type="ECO:0000256" key="2">
    <source>
        <dbReference type="ARBA" id="ARBA00022670"/>
    </source>
</evidence>
<evidence type="ECO:0000256" key="5">
    <source>
        <dbReference type="ARBA" id="ARBA00022807"/>
    </source>
</evidence>
<name>A0AAV5QCN1_9ASCO</name>
<comment type="function">
    <text evidence="7">Hydrolase that can remove conjugated ubiquitin from proteins and may therefore play an important regulatory role at the level of protein turnover by preventing degradation.</text>
</comment>
<accession>A0AAV5QCN1</accession>
<evidence type="ECO:0000256" key="3">
    <source>
        <dbReference type="ARBA" id="ARBA00022786"/>
    </source>
</evidence>
<dbReference type="PROSITE" id="PS50802">
    <property type="entry name" value="OTU"/>
    <property type="match status" value="1"/>
</dbReference>
<protein>
    <recommendedName>
        <fullName evidence="7">Ubiquitin thioesterase OTU</fullName>
        <ecNumber evidence="7">3.4.19.12</ecNumber>
    </recommendedName>
</protein>
<feature type="compositionally biased region" description="Polar residues" evidence="8">
    <location>
        <begin position="91"/>
        <end position="104"/>
    </location>
</feature>
<comment type="catalytic activity">
    <reaction evidence="1 7">
        <text>Thiol-dependent hydrolysis of ester, thioester, amide, peptide and isopeptide bonds formed by the C-terminal Gly of ubiquitin (a 76-residue protein attached to proteins as an intracellular targeting signal).</text>
        <dbReference type="EC" id="3.4.19.12"/>
    </reaction>
</comment>
<dbReference type="AlphaFoldDB" id="A0AAV5QCN1"/>
<feature type="domain" description="OTU" evidence="10">
    <location>
        <begin position="146"/>
        <end position="271"/>
    </location>
</feature>
<gene>
    <name evidence="11" type="ORF">DASC09_000200</name>
</gene>
<dbReference type="InterPro" id="IPR013087">
    <property type="entry name" value="Znf_C2H2_type"/>
</dbReference>
<dbReference type="GO" id="GO:0030968">
    <property type="term" value="P:endoplasmic reticulum unfolded protein response"/>
    <property type="evidence" value="ECO:0007669"/>
    <property type="project" value="TreeGrafter"/>
</dbReference>